<organism evidence="6 7">
    <name type="scientific">Salinisphaera orenii MK-B5</name>
    <dbReference type="NCBI Taxonomy" id="856730"/>
    <lineage>
        <taxon>Bacteria</taxon>
        <taxon>Pseudomonadati</taxon>
        <taxon>Pseudomonadota</taxon>
        <taxon>Gammaproteobacteria</taxon>
        <taxon>Salinisphaerales</taxon>
        <taxon>Salinisphaeraceae</taxon>
        <taxon>Salinisphaera</taxon>
    </lineage>
</organism>
<dbReference type="GO" id="GO:0016020">
    <property type="term" value="C:membrane"/>
    <property type="evidence" value="ECO:0007669"/>
    <property type="project" value="UniProtKB-SubCell"/>
</dbReference>
<dbReference type="EMBL" id="AYKH01000004">
    <property type="protein sequence ID" value="ROO29525.1"/>
    <property type="molecule type" value="Genomic_DNA"/>
</dbReference>
<feature type="transmembrane region" description="Helical" evidence="5">
    <location>
        <begin position="127"/>
        <end position="149"/>
    </location>
</feature>
<name>A0A423PVB7_9GAMM</name>
<protein>
    <submittedName>
        <fullName evidence="6">Sodium transporter</fullName>
    </submittedName>
</protein>
<keyword evidence="2 5" id="KW-0812">Transmembrane</keyword>
<feature type="transmembrane region" description="Helical" evidence="5">
    <location>
        <begin position="33"/>
        <end position="53"/>
    </location>
</feature>
<dbReference type="Proteomes" id="UP000283993">
    <property type="component" value="Unassembled WGS sequence"/>
</dbReference>
<dbReference type="Gene3D" id="1.20.1530.20">
    <property type="match status" value="1"/>
</dbReference>
<evidence type="ECO:0000256" key="4">
    <source>
        <dbReference type="ARBA" id="ARBA00023136"/>
    </source>
</evidence>
<comment type="subcellular location">
    <subcellularLocation>
        <location evidence="1">Membrane</location>
        <topology evidence="1">Multi-pass membrane protein</topology>
    </subcellularLocation>
</comment>
<dbReference type="InterPro" id="IPR038770">
    <property type="entry name" value="Na+/solute_symporter_sf"/>
</dbReference>
<evidence type="ECO:0000256" key="2">
    <source>
        <dbReference type="ARBA" id="ARBA00022692"/>
    </source>
</evidence>
<gene>
    <name evidence="6" type="ORF">SAOR_03490</name>
</gene>
<dbReference type="InterPro" id="IPR004710">
    <property type="entry name" value="Bilac:Na_transpt"/>
</dbReference>
<dbReference type="InterPro" id="IPR002657">
    <property type="entry name" value="BilAc:Na_symport/Acr3"/>
</dbReference>
<evidence type="ECO:0000313" key="7">
    <source>
        <dbReference type="Proteomes" id="UP000283993"/>
    </source>
</evidence>
<proteinExistence type="predicted"/>
<evidence type="ECO:0000256" key="1">
    <source>
        <dbReference type="ARBA" id="ARBA00004141"/>
    </source>
</evidence>
<evidence type="ECO:0000256" key="3">
    <source>
        <dbReference type="ARBA" id="ARBA00022989"/>
    </source>
</evidence>
<feature type="transmembrane region" description="Helical" evidence="5">
    <location>
        <begin position="65"/>
        <end position="86"/>
    </location>
</feature>
<dbReference type="RefSeq" id="WP_221179856.1">
    <property type="nucleotide sequence ID" value="NZ_AYKH01000004.1"/>
</dbReference>
<feature type="transmembrane region" description="Helical" evidence="5">
    <location>
        <begin position="192"/>
        <end position="213"/>
    </location>
</feature>
<dbReference type="Pfam" id="PF01758">
    <property type="entry name" value="SBF"/>
    <property type="match status" value="1"/>
</dbReference>
<comment type="caution">
    <text evidence="6">The sequence shown here is derived from an EMBL/GenBank/DDBJ whole genome shotgun (WGS) entry which is preliminary data.</text>
</comment>
<evidence type="ECO:0000313" key="6">
    <source>
        <dbReference type="EMBL" id="ROO29525.1"/>
    </source>
</evidence>
<dbReference type="PANTHER" id="PTHR10361">
    <property type="entry name" value="SODIUM-BILE ACID COTRANSPORTER"/>
    <property type="match status" value="1"/>
</dbReference>
<evidence type="ECO:0000256" key="5">
    <source>
        <dbReference type="SAM" id="Phobius"/>
    </source>
</evidence>
<dbReference type="AlphaFoldDB" id="A0A423PVB7"/>
<feature type="transmembrane region" description="Helical" evidence="5">
    <location>
        <begin position="98"/>
        <end position="120"/>
    </location>
</feature>
<feature type="transmembrane region" description="Helical" evidence="5">
    <location>
        <begin position="155"/>
        <end position="180"/>
    </location>
</feature>
<keyword evidence="3 5" id="KW-1133">Transmembrane helix</keyword>
<sequence length="315" mass="31721">MSAPSPARIAVLFPVWAGLLALLAYLAPPLFTPFSGAIVPLLVVIMFGMGLTLRPADFARAAGRWPLVLLGVALQFGLMPAVAWAIAQSMALDPPLALGLILVGSVAGGTASNVICFLAGGDVALSITLTSVSTLVSVVATPVLTWAYAGAEIAVPVASMLVSIGEIVILPVAGGMAVNLALGPRWPDRDGWCALASAVAIGVVIAIIVALNAEAIATLGALVLVAVVVHNAIGLGAGYAITRAVTGDAVAARTVAIEVGMQNSGLAVALAQQYFTATAALPGAIFSVWHNVSGAVLAALFARRARSSEARVVAH</sequence>
<keyword evidence="7" id="KW-1185">Reference proteome</keyword>
<accession>A0A423PVB7</accession>
<feature type="transmembrane region" description="Helical" evidence="5">
    <location>
        <begin position="7"/>
        <end position="27"/>
    </location>
</feature>
<dbReference type="PANTHER" id="PTHR10361:SF28">
    <property type="entry name" value="P3 PROTEIN-RELATED"/>
    <property type="match status" value="1"/>
</dbReference>
<keyword evidence="4 5" id="KW-0472">Membrane</keyword>
<reference evidence="6 7" key="1">
    <citation type="submission" date="2013-10" db="EMBL/GenBank/DDBJ databases">
        <title>Salinisphaera orenii MK-B5 Genome Sequencing.</title>
        <authorList>
            <person name="Lai Q."/>
            <person name="Li C."/>
            <person name="Shao Z."/>
        </authorList>
    </citation>
    <scope>NUCLEOTIDE SEQUENCE [LARGE SCALE GENOMIC DNA]</scope>
    <source>
        <strain evidence="6 7">MK-B5</strain>
    </source>
</reference>
<feature type="transmembrane region" description="Helical" evidence="5">
    <location>
        <begin position="219"/>
        <end position="242"/>
    </location>
</feature>